<comment type="caution">
    <text evidence="1">The sequence shown here is derived from an EMBL/GenBank/DDBJ whole genome shotgun (WGS) entry which is preliminary data.</text>
</comment>
<reference evidence="1 2" key="1">
    <citation type="journal article" date="2019" name="Commun. Biol.">
        <title>The bagworm genome reveals a unique fibroin gene that provides high tensile strength.</title>
        <authorList>
            <person name="Kono N."/>
            <person name="Nakamura H."/>
            <person name="Ohtoshi R."/>
            <person name="Tomita M."/>
            <person name="Numata K."/>
            <person name="Arakawa K."/>
        </authorList>
    </citation>
    <scope>NUCLEOTIDE SEQUENCE [LARGE SCALE GENOMIC DNA]</scope>
</reference>
<dbReference type="EMBL" id="BGZK01000014">
    <property type="protein sequence ID" value="GBP04532.1"/>
    <property type="molecule type" value="Genomic_DNA"/>
</dbReference>
<proteinExistence type="predicted"/>
<gene>
    <name evidence="1" type="ORF">EVAR_3899_1</name>
</gene>
<organism evidence="1 2">
    <name type="scientific">Eumeta variegata</name>
    <name type="common">Bagworm moth</name>
    <name type="synonym">Eumeta japonica</name>
    <dbReference type="NCBI Taxonomy" id="151549"/>
    <lineage>
        <taxon>Eukaryota</taxon>
        <taxon>Metazoa</taxon>
        <taxon>Ecdysozoa</taxon>
        <taxon>Arthropoda</taxon>
        <taxon>Hexapoda</taxon>
        <taxon>Insecta</taxon>
        <taxon>Pterygota</taxon>
        <taxon>Neoptera</taxon>
        <taxon>Endopterygota</taxon>
        <taxon>Lepidoptera</taxon>
        <taxon>Glossata</taxon>
        <taxon>Ditrysia</taxon>
        <taxon>Tineoidea</taxon>
        <taxon>Psychidae</taxon>
        <taxon>Oiketicinae</taxon>
        <taxon>Eumeta</taxon>
    </lineage>
</organism>
<name>A0A4C1SQX0_EUMVA</name>
<sequence>MDKNQFCLKLQHSEQLLRVTKTRTTPGKYMKRADNLIAEQFNLKLSCGQAASPSNFTSLYIIIFCPFLFTTVCCEETCSECGDTAAGACARVGESHSCLSS</sequence>
<evidence type="ECO:0000313" key="2">
    <source>
        <dbReference type="Proteomes" id="UP000299102"/>
    </source>
</evidence>
<keyword evidence="2" id="KW-1185">Reference proteome</keyword>
<protein>
    <submittedName>
        <fullName evidence="1">Uncharacterized protein</fullName>
    </submittedName>
</protein>
<evidence type="ECO:0000313" key="1">
    <source>
        <dbReference type="EMBL" id="GBP04532.1"/>
    </source>
</evidence>
<dbReference type="AlphaFoldDB" id="A0A4C1SQX0"/>
<accession>A0A4C1SQX0</accession>
<dbReference type="Proteomes" id="UP000299102">
    <property type="component" value="Unassembled WGS sequence"/>
</dbReference>